<name>N0DXP8_9MICO</name>
<protein>
    <submittedName>
        <fullName evidence="14">Putative cytochrome c oxidase subunit XV assembly protein (Modular protein)</fullName>
    </submittedName>
</protein>
<keyword evidence="6" id="KW-0560">Oxidoreductase</keyword>
<evidence type="ECO:0000256" key="7">
    <source>
        <dbReference type="ARBA" id="ARBA00023004"/>
    </source>
</evidence>
<comment type="subcellular location">
    <subcellularLocation>
        <location evidence="1">Membrane</location>
        <topology evidence="1">Multi-pass membrane protein</topology>
    </subcellularLocation>
</comment>
<proteinExistence type="predicted"/>
<dbReference type="InterPro" id="IPR050450">
    <property type="entry name" value="COX15/CtaA_HemeA_synthase"/>
</dbReference>
<accession>N0DXP8</accession>
<evidence type="ECO:0000256" key="3">
    <source>
        <dbReference type="ARBA" id="ARBA00022692"/>
    </source>
</evidence>
<evidence type="ECO:0000256" key="8">
    <source>
        <dbReference type="ARBA" id="ARBA00023133"/>
    </source>
</evidence>
<evidence type="ECO:0000256" key="2">
    <source>
        <dbReference type="ARBA" id="ARBA00022475"/>
    </source>
</evidence>
<comment type="caution">
    <text evidence="14">The sequence shown here is derived from an EMBL/GenBank/DDBJ whole genome shotgun (WGS) entry which is preliminary data.</text>
</comment>
<evidence type="ECO:0000256" key="13">
    <source>
        <dbReference type="SAM" id="Phobius"/>
    </source>
</evidence>
<feature type="transmembrane region" description="Helical" evidence="13">
    <location>
        <begin position="258"/>
        <end position="276"/>
    </location>
</feature>
<evidence type="ECO:0000256" key="4">
    <source>
        <dbReference type="ARBA" id="ARBA00022723"/>
    </source>
</evidence>
<evidence type="ECO:0000256" key="9">
    <source>
        <dbReference type="ARBA" id="ARBA00023136"/>
    </source>
</evidence>
<keyword evidence="15" id="KW-1185">Reference proteome</keyword>
<keyword evidence="3 13" id="KW-0812">Transmembrane</keyword>
<dbReference type="PANTHER" id="PTHR35457:SF1">
    <property type="entry name" value="HEME A SYNTHASE"/>
    <property type="match status" value="1"/>
</dbReference>
<dbReference type="HOGENOM" id="CLU_643927_0_0_11"/>
<evidence type="ECO:0000256" key="6">
    <source>
        <dbReference type="ARBA" id="ARBA00023002"/>
    </source>
</evidence>
<keyword evidence="4" id="KW-0479">Metal-binding</keyword>
<dbReference type="PANTHER" id="PTHR35457">
    <property type="entry name" value="HEME A SYNTHASE"/>
    <property type="match status" value="1"/>
</dbReference>
<reference evidence="14 15" key="1">
    <citation type="journal article" date="2013" name="ISME J.">
        <title>A metabolic model for members of the genus Tetrasphaera involved in enhanced biological phosphorus removal.</title>
        <authorList>
            <person name="Kristiansen R."/>
            <person name="Nguyen H.T.T."/>
            <person name="Saunders A.M."/>
            <person name="Nielsen J.L."/>
            <person name="Wimmer R."/>
            <person name="Le V.Q."/>
            <person name="McIlroy S.J."/>
            <person name="Petrovski S."/>
            <person name="Seviour R.J."/>
            <person name="Calteau A."/>
            <person name="Nielsen K.L."/>
            <person name="Nielsen P.H."/>
        </authorList>
    </citation>
    <scope>NUCLEOTIDE SEQUENCE [LARGE SCALE GENOMIC DNA]</scope>
    <source>
        <strain evidence="14 15">Lp2</strain>
    </source>
</reference>
<dbReference type="GO" id="GO:0046872">
    <property type="term" value="F:metal ion binding"/>
    <property type="evidence" value="ECO:0007669"/>
    <property type="project" value="UniProtKB-KW"/>
</dbReference>
<feature type="transmembrane region" description="Helical" evidence="13">
    <location>
        <begin position="371"/>
        <end position="391"/>
    </location>
</feature>
<feature type="transmembrane region" description="Helical" evidence="13">
    <location>
        <begin position="232"/>
        <end position="252"/>
    </location>
</feature>
<dbReference type="GO" id="GO:0006784">
    <property type="term" value="P:heme A biosynthetic process"/>
    <property type="evidence" value="ECO:0007669"/>
    <property type="project" value="InterPro"/>
</dbReference>
<dbReference type="AlphaFoldDB" id="N0DXP8"/>
<dbReference type="Pfam" id="PF02628">
    <property type="entry name" value="COX15-CtaA"/>
    <property type="match status" value="1"/>
</dbReference>
<dbReference type="eggNOG" id="COG1612">
    <property type="taxonomic scope" value="Bacteria"/>
</dbReference>
<feature type="region of interest" description="Disordered" evidence="12">
    <location>
        <begin position="65"/>
        <end position="127"/>
    </location>
</feature>
<evidence type="ECO:0000256" key="5">
    <source>
        <dbReference type="ARBA" id="ARBA00022989"/>
    </source>
</evidence>
<feature type="compositionally biased region" description="Low complexity" evidence="12">
    <location>
        <begin position="65"/>
        <end position="79"/>
    </location>
</feature>
<dbReference type="GO" id="GO:0016491">
    <property type="term" value="F:oxidoreductase activity"/>
    <property type="evidence" value="ECO:0007669"/>
    <property type="project" value="UniProtKB-KW"/>
</dbReference>
<keyword evidence="7" id="KW-0408">Iron</keyword>
<sequence>MGAAAHGGDIGPDGAVEGAGSGVSVTDGVGVGAGVGVALGVGVGVEDPKGVDDDVGVAVGAVSAHPAAAPTTPSAPSTAARRETSCLPTSPSLLTAPAGGPPAGGSYPAGVSMPSSQVTRVDATPTGPAGPVQGLLARWFDRILWVNAMLQVLIIVSGGLVRLTGSGLGCPTWPQCVPGSYVPVPHQEQGIHKFIEFGNRTLTGVLGVAALLAVIAVWQVAPRRHLKRDSLLVLGGIVLQALLGGLTVLAGLHPVTVATHFLVSAGLVAIATRLHLTRHEPDVAARSLVPSLVRQLGTVTCLVAAIVLTLGTVVTGSGPHSGDADTPARFGLDPRTISWLHADAVMLFVGLVVATWVAVRLTGSDDNRAAGAWHAVLLVTVAQGVVGYAQYLTDLPWLLVLGHMLLAALLVVTLTRAMVALRTRHA</sequence>
<evidence type="ECO:0000256" key="11">
    <source>
        <dbReference type="ARBA" id="ARBA00023444"/>
    </source>
</evidence>
<feature type="transmembrane region" description="Helical" evidence="13">
    <location>
        <begin position="337"/>
        <end position="359"/>
    </location>
</feature>
<organism evidence="14 15">
    <name type="scientific">Phycicoccus elongatus Lp2</name>
    <dbReference type="NCBI Taxonomy" id="1193181"/>
    <lineage>
        <taxon>Bacteria</taxon>
        <taxon>Bacillati</taxon>
        <taxon>Actinomycetota</taxon>
        <taxon>Actinomycetes</taxon>
        <taxon>Micrococcales</taxon>
        <taxon>Intrasporangiaceae</taxon>
        <taxon>Phycicoccus</taxon>
    </lineage>
</organism>
<feature type="transmembrane region" description="Helical" evidence="13">
    <location>
        <begin position="143"/>
        <end position="163"/>
    </location>
</feature>
<keyword evidence="9 13" id="KW-0472">Membrane</keyword>
<feature type="transmembrane region" description="Helical" evidence="13">
    <location>
        <begin position="397"/>
        <end position="419"/>
    </location>
</feature>
<dbReference type="STRING" id="1193181.BN10_1080010"/>
<feature type="transmembrane region" description="Helical" evidence="13">
    <location>
        <begin position="202"/>
        <end position="220"/>
    </location>
</feature>
<keyword evidence="8" id="KW-0350">Heme biosynthesis</keyword>
<gene>
    <name evidence="14" type="ORF">BN10_1080010</name>
</gene>
<feature type="transmembrane region" description="Helical" evidence="13">
    <location>
        <begin position="296"/>
        <end position="317"/>
    </location>
</feature>
<evidence type="ECO:0000313" key="15">
    <source>
        <dbReference type="Proteomes" id="UP000013167"/>
    </source>
</evidence>
<evidence type="ECO:0000256" key="10">
    <source>
        <dbReference type="ARBA" id="ARBA00023157"/>
    </source>
</evidence>
<dbReference type="Proteomes" id="UP000013167">
    <property type="component" value="Unassembled WGS sequence"/>
</dbReference>
<dbReference type="GO" id="GO:0016020">
    <property type="term" value="C:membrane"/>
    <property type="evidence" value="ECO:0007669"/>
    <property type="project" value="UniProtKB-SubCell"/>
</dbReference>
<evidence type="ECO:0000256" key="12">
    <source>
        <dbReference type="SAM" id="MobiDB-lite"/>
    </source>
</evidence>
<evidence type="ECO:0000313" key="14">
    <source>
        <dbReference type="EMBL" id="CCH68612.1"/>
    </source>
</evidence>
<dbReference type="InterPro" id="IPR003780">
    <property type="entry name" value="COX15/CtaA_fam"/>
</dbReference>
<keyword evidence="2" id="KW-1003">Cell membrane</keyword>
<keyword evidence="10" id="KW-1015">Disulfide bond</keyword>
<comment type="pathway">
    <text evidence="11">Porphyrin-containing compound metabolism.</text>
</comment>
<keyword evidence="5 13" id="KW-1133">Transmembrane helix</keyword>
<dbReference type="EMBL" id="CAIZ01000011">
    <property type="protein sequence ID" value="CCH68612.1"/>
    <property type="molecule type" value="Genomic_DNA"/>
</dbReference>
<evidence type="ECO:0000256" key="1">
    <source>
        <dbReference type="ARBA" id="ARBA00004141"/>
    </source>
</evidence>